<feature type="transmembrane region" description="Helical" evidence="7">
    <location>
        <begin position="20"/>
        <end position="36"/>
    </location>
</feature>
<keyword evidence="2" id="KW-1003">Cell membrane</keyword>
<name>A0ABX8GXN9_9BACT</name>
<dbReference type="RefSeq" id="WP_144072297.1">
    <property type="nucleotide sequence ID" value="NZ_CP076128.1"/>
</dbReference>
<evidence type="ECO:0000256" key="3">
    <source>
        <dbReference type="ARBA" id="ARBA00022519"/>
    </source>
</evidence>
<keyword evidence="7" id="KW-0812">Transmembrane</keyword>
<sequence>MTRILYLLFIKPISLLPFRVLYLLSDFLYIILYKVVGYRTKVVRQNLTNSFKDLSNEEIKDIESKFYHHLCDIICESLKVFSISEKDLFERCIYNDLDLINKYKDRNLCILGGHYNNWEYAGTVSTKYANREIGALFTKLSNKFFNNRITRSRERFGLKMIDKNLAKEYFNSENNKPIGIIFGADQSPTYSKNVAWTEFLGQDTALYFGPEKYSRENDMVVIYTQIVKKKRGFYECNFELITDDVTNTEHGEILEKYTRLLERDIKNEPQYWLWTHKRWKRKKKEGEELLETSMV</sequence>
<proteinExistence type="predicted"/>
<dbReference type="CDD" id="cd07984">
    <property type="entry name" value="LPLAT_LABLAT-like"/>
    <property type="match status" value="1"/>
</dbReference>
<dbReference type="InterPro" id="IPR004960">
    <property type="entry name" value="LipA_acyltrans"/>
</dbReference>
<protein>
    <submittedName>
        <fullName evidence="8">Lysophospholipid acyltransferase family protein</fullName>
    </submittedName>
</protein>
<evidence type="ECO:0000256" key="4">
    <source>
        <dbReference type="ARBA" id="ARBA00022679"/>
    </source>
</evidence>
<gene>
    <name evidence="8" type="ORF">KM029_05440</name>
</gene>
<keyword evidence="6 8" id="KW-0012">Acyltransferase</keyword>
<keyword evidence="3" id="KW-0997">Cell inner membrane</keyword>
<evidence type="ECO:0000256" key="7">
    <source>
        <dbReference type="SAM" id="Phobius"/>
    </source>
</evidence>
<keyword evidence="9" id="KW-1185">Reference proteome</keyword>
<evidence type="ECO:0000256" key="2">
    <source>
        <dbReference type="ARBA" id="ARBA00022475"/>
    </source>
</evidence>
<dbReference type="Pfam" id="PF03279">
    <property type="entry name" value="Lip_A_acyltrans"/>
    <property type="match status" value="1"/>
</dbReference>
<reference evidence="8 9" key="1">
    <citation type="submission" date="2021-05" db="EMBL/GenBank/DDBJ databases">
        <title>Comparative genomic studies on the polysaccharide-degrading batcterial strains of the Flammeovirga genus.</title>
        <authorList>
            <person name="Zewei F."/>
            <person name="Zheng Z."/>
            <person name="Yu L."/>
            <person name="Ruyue G."/>
            <person name="Yanhong M."/>
            <person name="Yuanyuan C."/>
            <person name="Jingyan G."/>
            <person name="Wenjun H."/>
        </authorList>
    </citation>
    <scope>NUCLEOTIDE SEQUENCE [LARGE SCALE GENOMIC DNA]</scope>
    <source>
        <strain evidence="8 9">YS10</strain>
    </source>
</reference>
<comment type="subcellular location">
    <subcellularLocation>
        <location evidence="1">Cell inner membrane</location>
    </subcellularLocation>
</comment>
<organism evidence="8 9">
    <name type="scientific">Flammeovirga kamogawensis</name>
    <dbReference type="NCBI Taxonomy" id="373891"/>
    <lineage>
        <taxon>Bacteria</taxon>
        <taxon>Pseudomonadati</taxon>
        <taxon>Bacteroidota</taxon>
        <taxon>Cytophagia</taxon>
        <taxon>Cytophagales</taxon>
        <taxon>Flammeovirgaceae</taxon>
        <taxon>Flammeovirga</taxon>
    </lineage>
</organism>
<evidence type="ECO:0000256" key="5">
    <source>
        <dbReference type="ARBA" id="ARBA00023136"/>
    </source>
</evidence>
<accession>A0ABX8GXN9</accession>
<dbReference type="PANTHER" id="PTHR30606:SF10">
    <property type="entry name" value="PHOSPHATIDYLINOSITOL MANNOSIDE ACYLTRANSFERASE"/>
    <property type="match status" value="1"/>
</dbReference>
<dbReference type="EMBL" id="CP076128">
    <property type="protein sequence ID" value="QWG08380.1"/>
    <property type="molecule type" value="Genomic_DNA"/>
</dbReference>
<keyword evidence="7" id="KW-1133">Transmembrane helix</keyword>
<dbReference type="Proteomes" id="UP000682802">
    <property type="component" value="Chromosome 1"/>
</dbReference>
<evidence type="ECO:0000256" key="6">
    <source>
        <dbReference type="ARBA" id="ARBA00023315"/>
    </source>
</evidence>
<evidence type="ECO:0000313" key="9">
    <source>
        <dbReference type="Proteomes" id="UP000682802"/>
    </source>
</evidence>
<keyword evidence="4" id="KW-0808">Transferase</keyword>
<evidence type="ECO:0000256" key="1">
    <source>
        <dbReference type="ARBA" id="ARBA00004533"/>
    </source>
</evidence>
<evidence type="ECO:0000313" key="8">
    <source>
        <dbReference type="EMBL" id="QWG08380.1"/>
    </source>
</evidence>
<keyword evidence="5 7" id="KW-0472">Membrane</keyword>
<dbReference type="GO" id="GO:0016746">
    <property type="term" value="F:acyltransferase activity"/>
    <property type="evidence" value="ECO:0007669"/>
    <property type="project" value="UniProtKB-KW"/>
</dbReference>
<dbReference type="PANTHER" id="PTHR30606">
    <property type="entry name" value="LIPID A BIOSYNTHESIS LAUROYL ACYLTRANSFERASE"/>
    <property type="match status" value="1"/>
</dbReference>